<accession>A0A2A2AZC9</accession>
<reference evidence="1 2" key="1">
    <citation type="submission" date="2017-08" db="EMBL/GenBank/DDBJ databases">
        <title>WGS of Clinical strains of the CDC Group NO-1 linked to zoonotic infections in humans.</title>
        <authorList>
            <person name="Bernier A.-M."/>
            <person name="Bernard K."/>
        </authorList>
    </citation>
    <scope>NUCLEOTIDE SEQUENCE [LARGE SCALE GENOMIC DNA]</scope>
    <source>
        <strain evidence="1 2">NML120219</strain>
    </source>
</reference>
<evidence type="ECO:0000313" key="2">
    <source>
        <dbReference type="Proteomes" id="UP000218439"/>
    </source>
</evidence>
<dbReference type="Proteomes" id="UP000218439">
    <property type="component" value="Unassembled WGS sequence"/>
</dbReference>
<dbReference type="RefSeq" id="WP_095551636.1">
    <property type="nucleotide sequence ID" value="NZ_NSJE01000007.1"/>
</dbReference>
<proteinExistence type="predicted"/>
<gene>
    <name evidence="1" type="ORF">CK621_05590</name>
</gene>
<comment type="caution">
    <text evidence="1">The sequence shown here is derived from an EMBL/GenBank/DDBJ whole genome shotgun (WGS) entry which is preliminary data.</text>
</comment>
<dbReference type="EMBL" id="NSJE01000007">
    <property type="protein sequence ID" value="PAT43009.1"/>
    <property type="molecule type" value="Genomic_DNA"/>
</dbReference>
<evidence type="ECO:0000313" key="1">
    <source>
        <dbReference type="EMBL" id="PAT43009.1"/>
    </source>
</evidence>
<dbReference type="AlphaFoldDB" id="A0A2A2AZC9"/>
<organism evidence="1 2">
    <name type="scientific">Vandammella animalimorsus</name>
    <dbReference type="NCBI Taxonomy" id="2029117"/>
    <lineage>
        <taxon>Bacteria</taxon>
        <taxon>Pseudomonadati</taxon>
        <taxon>Pseudomonadota</taxon>
        <taxon>Betaproteobacteria</taxon>
        <taxon>Burkholderiales</taxon>
        <taxon>Comamonadaceae</taxon>
        <taxon>Vandammella</taxon>
    </lineage>
</organism>
<protein>
    <submittedName>
        <fullName evidence="1">Uncharacterized protein</fullName>
    </submittedName>
</protein>
<sequence length="67" mass="7664">MRILPLYSAEDAQALCRQAPLPQRFAHLHMAYYPAVAQALQQACGAHFEVLRHERHNVSAGLWRQKP</sequence>
<name>A0A2A2AZC9_9BURK</name>